<feature type="region of interest" description="Disordered" evidence="1">
    <location>
        <begin position="124"/>
        <end position="145"/>
    </location>
</feature>
<evidence type="ECO:0000259" key="2">
    <source>
        <dbReference type="Pfam" id="PF01832"/>
    </source>
</evidence>
<dbReference type="InterPro" id="IPR002901">
    <property type="entry name" value="MGlyc_endo_b_GlcNAc-like_dom"/>
</dbReference>
<dbReference type="InterPro" id="IPR003646">
    <property type="entry name" value="SH3-like_bac-type"/>
</dbReference>
<dbReference type="AlphaFoldDB" id="A0A6C0FZM8"/>
<dbReference type="Proteomes" id="UP000476064">
    <property type="component" value="Chromosome"/>
</dbReference>
<dbReference type="EMBL" id="CP048209">
    <property type="protein sequence ID" value="QHT61532.1"/>
    <property type="molecule type" value="Genomic_DNA"/>
</dbReference>
<organism evidence="4 5">
    <name type="scientific">Paenibacillus lycopersici</name>
    <dbReference type="NCBI Taxonomy" id="2704462"/>
    <lineage>
        <taxon>Bacteria</taxon>
        <taxon>Bacillati</taxon>
        <taxon>Bacillota</taxon>
        <taxon>Bacilli</taxon>
        <taxon>Bacillales</taxon>
        <taxon>Paenibacillaceae</taxon>
        <taxon>Paenibacillus</taxon>
    </lineage>
</organism>
<sequence length="407" mass="42625">MSRIIQWNAAVYMISAALLASLLFASNVSIHEWNKSSADKSFPQWQIKKQSLAPALLTGPTLPTMPKSSFQPVTAIPESSSITAPAAPSVPSIHSDSVPVPPSVQVPASAQVPVTAQVPSSVQAGVTGPASVSDQAGASPAAQSVPGTNPVYQVTAYYLNVRAMPNADSDIIRSLKQGTAIHVRQATDNGWLALEGGGYVHGRYVVPWPEADKAAAPSTDAAQKKGVVKIASAATSVSASKAGAVAKTAAISAAVSDRGGDPFKPTSKIKSSSGLTKAHIAALLEGTKLQGYGLEDVILGVEEEYGINAFFTIAVMKLESGNGKSTLSRTKNNLFGLNAVTGNAHKKAFSFKSKGDSIRKFGQLINDNYVERGLTTVEKIGRKYCPANRLWAGHVQKIMRSDFGKLA</sequence>
<feature type="domain" description="Mannosyl-glycoprotein endo-beta-N-acetylglucosamidase-like" evidence="2">
    <location>
        <begin position="301"/>
        <end position="371"/>
    </location>
</feature>
<dbReference type="Pfam" id="PF01832">
    <property type="entry name" value="Glucosaminidase"/>
    <property type="match status" value="1"/>
</dbReference>
<evidence type="ECO:0000256" key="1">
    <source>
        <dbReference type="SAM" id="MobiDB-lite"/>
    </source>
</evidence>
<feature type="domain" description="SH3b" evidence="3">
    <location>
        <begin position="159"/>
        <end position="205"/>
    </location>
</feature>
<dbReference type="Gene3D" id="1.10.530.10">
    <property type="match status" value="1"/>
</dbReference>
<dbReference type="KEGG" id="plyc:GXP70_17200"/>
<gene>
    <name evidence="4" type="ORF">GXP70_17200</name>
</gene>
<dbReference type="GO" id="GO:0004040">
    <property type="term" value="F:amidase activity"/>
    <property type="evidence" value="ECO:0007669"/>
    <property type="project" value="InterPro"/>
</dbReference>
<keyword evidence="5" id="KW-1185">Reference proteome</keyword>
<dbReference type="RefSeq" id="WP_162357971.1">
    <property type="nucleotide sequence ID" value="NZ_CP048209.1"/>
</dbReference>
<dbReference type="Gene3D" id="2.30.30.40">
    <property type="entry name" value="SH3 Domains"/>
    <property type="match status" value="1"/>
</dbReference>
<proteinExistence type="predicted"/>
<accession>A0A6C0FZM8</accession>
<protein>
    <submittedName>
        <fullName evidence="4">Uncharacterized protein</fullName>
    </submittedName>
</protein>
<dbReference type="Pfam" id="PF08239">
    <property type="entry name" value="SH3_3"/>
    <property type="match status" value="1"/>
</dbReference>
<evidence type="ECO:0000313" key="4">
    <source>
        <dbReference type="EMBL" id="QHT61532.1"/>
    </source>
</evidence>
<reference evidence="4 5" key="1">
    <citation type="submission" date="2020-01" db="EMBL/GenBank/DDBJ databases">
        <title>Paenibacillus sp. nov., isolated from tomato rhizosphere.</title>
        <authorList>
            <person name="Weon H.-Y."/>
            <person name="Lee S.A."/>
        </authorList>
    </citation>
    <scope>NUCLEOTIDE SEQUENCE [LARGE SCALE GENOMIC DNA]</scope>
    <source>
        <strain evidence="4 5">12200R-189</strain>
    </source>
</reference>
<evidence type="ECO:0000313" key="5">
    <source>
        <dbReference type="Proteomes" id="UP000476064"/>
    </source>
</evidence>
<name>A0A6C0FZM8_9BACL</name>
<feature type="region of interest" description="Disordered" evidence="1">
    <location>
        <begin position="85"/>
        <end position="104"/>
    </location>
</feature>
<feature type="compositionally biased region" description="Low complexity" evidence="1">
    <location>
        <begin position="89"/>
        <end position="98"/>
    </location>
</feature>
<evidence type="ECO:0000259" key="3">
    <source>
        <dbReference type="Pfam" id="PF08239"/>
    </source>
</evidence>